<keyword evidence="2 4" id="KW-0378">Hydrolase</keyword>
<evidence type="ECO:0000256" key="3">
    <source>
        <dbReference type="SAM" id="Coils"/>
    </source>
</evidence>
<gene>
    <name evidence="4" type="ORF">J2851_005983</name>
</gene>
<evidence type="ECO:0000256" key="2">
    <source>
        <dbReference type="ARBA" id="ARBA00022801"/>
    </source>
</evidence>
<dbReference type="InterPro" id="IPR002933">
    <property type="entry name" value="Peptidase_M20"/>
</dbReference>
<comment type="caution">
    <text evidence="4">The sequence shown here is derived from an EMBL/GenBank/DDBJ whole genome shotgun (WGS) entry which is preliminary data.</text>
</comment>
<dbReference type="InterPro" id="IPR050072">
    <property type="entry name" value="Peptidase_M20A"/>
</dbReference>
<dbReference type="Gene3D" id="3.40.630.10">
    <property type="entry name" value="Zn peptidases"/>
    <property type="match status" value="1"/>
</dbReference>
<keyword evidence="5" id="KW-1185">Reference proteome</keyword>
<dbReference type="Pfam" id="PF01546">
    <property type="entry name" value="Peptidase_M20"/>
    <property type="match status" value="1"/>
</dbReference>
<dbReference type="EMBL" id="JAGINP010000028">
    <property type="protein sequence ID" value="MBP2296168.1"/>
    <property type="molecule type" value="Genomic_DNA"/>
</dbReference>
<protein>
    <submittedName>
        <fullName evidence="4">Acetylornithine deacetylase</fullName>
        <ecNumber evidence="4">3.5.1.16</ecNumber>
    </submittedName>
</protein>
<dbReference type="InterPro" id="IPR036264">
    <property type="entry name" value="Bact_exopeptidase_dim_dom"/>
</dbReference>
<keyword evidence="1" id="KW-0479">Metal-binding</keyword>
<evidence type="ECO:0000313" key="4">
    <source>
        <dbReference type="EMBL" id="MBP2296168.1"/>
    </source>
</evidence>
<reference evidence="4 5" key="1">
    <citation type="submission" date="2021-03" db="EMBL/GenBank/DDBJ databases">
        <title>Genomic Encyclopedia of Type Strains, Phase III (KMG-III): the genomes of soil and plant-associated and newly described type strains.</title>
        <authorList>
            <person name="Whitman W."/>
        </authorList>
    </citation>
    <scope>NUCLEOTIDE SEQUENCE [LARGE SCALE GENOMIC DNA]</scope>
    <source>
        <strain evidence="4 5">IMMIB AFH-6</strain>
    </source>
</reference>
<dbReference type="EC" id="3.5.1.16" evidence="4"/>
<dbReference type="RefSeq" id="WP_209770975.1">
    <property type="nucleotide sequence ID" value="NZ_JAGINP010000028.1"/>
</dbReference>
<organism evidence="4 5">
    <name type="scientific">Azospirillum rugosum</name>
    <dbReference type="NCBI Taxonomy" id="416170"/>
    <lineage>
        <taxon>Bacteria</taxon>
        <taxon>Pseudomonadati</taxon>
        <taxon>Pseudomonadota</taxon>
        <taxon>Alphaproteobacteria</taxon>
        <taxon>Rhodospirillales</taxon>
        <taxon>Azospirillaceae</taxon>
        <taxon>Azospirillum</taxon>
    </lineage>
</organism>
<dbReference type="SUPFAM" id="SSF53187">
    <property type="entry name" value="Zn-dependent exopeptidases"/>
    <property type="match status" value="1"/>
</dbReference>
<evidence type="ECO:0000313" key="5">
    <source>
        <dbReference type="Proteomes" id="UP000781958"/>
    </source>
</evidence>
<dbReference type="GO" id="GO:0008777">
    <property type="term" value="F:acetylornithine deacetylase activity"/>
    <property type="evidence" value="ECO:0007669"/>
    <property type="project" value="UniProtKB-EC"/>
</dbReference>
<evidence type="ECO:0000256" key="1">
    <source>
        <dbReference type="ARBA" id="ARBA00022723"/>
    </source>
</evidence>
<name>A0ABS4SVT2_9PROT</name>
<keyword evidence="3" id="KW-0175">Coiled coil</keyword>
<dbReference type="SUPFAM" id="SSF55031">
    <property type="entry name" value="Bacterial exopeptidase dimerisation domain"/>
    <property type="match status" value="1"/>
</dbReference>
<dbReference type="Gene3D" id="3.30.70.360">
    <property type="match status" value="1"/>
</dbReference>
<dbReference type="PANTHER" id="PTHR43808">
    <property type="entry name" value="ACETYLORNITHINE DEACETYLASE"/>
    <property type="match status" value="1"/>
</dbReference>
<proteinExistence type="predicted"/>
<sequence length="403" mass="43414">MDKKALLDRLDTDAALAFLARMVQHKSYSQTDGERALAAFMKDAMAGIGLAAELTPVPGDRVNAVGRWSGTGGGKSLLFNGHIDTNPVTEGWTVDPWGGKIDDRFIYGIGCSNMKAGDAAYFCAVKTLIEAGVTLRGDVILTYVVGELQGGIGTYALMEQGLRADYFVNSEPTDLQAMTMHAAALSFVIELVGDTRHLSKREEAVDAILAACDLIPRMTAMKLSGARSPEHEKINRVHVGVVHGALGKDLHEWRPPQVADFVRLKGSARYATGQTEEGVLADLRRELDALEARFPGLKATVLSDNQRGTPTMPTFEVAKTSPIVQAINTAYRAVRGTEQPTGAITPPGFYGTDAGHLLHSGGMEGVVCGPGGRYNTMPDERVDIDDYLDMIRVYMLTILEICG</sequence>
<accession>A0ABS4SVT2</accession>
<dbReference type="Proteomes" id="UP000781958">
    <property type="component" value="Unassembled WGS sequence"/>
</dbReference>
<feature type="coiled-coil region" evidence="3">
    <location>
        <begin position="273"/>
        <end position="300"/>
    </location>
</feature>